<keyword evidence="1" id="KW-0175">Coiled coil</keyword>
<feature type="region of interest" description="Disordered" evidence="2">
    <location>
        <begin position="540"/>
        <end position="564"/>
    </location>
</feature>
<dbReference type="EMBL" id="RCSS01000181">
    <property type="protein sequence ID" value="RVD92591.1"/>
    <property type="molecule type" value="Genomic_DNA"/>
</dbReference>
<evidence type="ECO:0000313" key="3">
    <source>
        <dbReference type="EMBL" id="RVD92591.1"/>
    </source>
</evidence>
<feature type="coiled-coil region" evidence="1">
    <location>
        <begin position="838"/>
        <end position="865"/>
    </location>
</feature>
<accession>A0A437AN01</accession>
<dbReference type="OrthoDB" id="2190813at2759"/>
<dbReference type="Proteomes" id="UP000282876">
    <property type="component" value="Unassembled WGS sequence"/>
</dbReference>
<keyword evidence="4" id="KW-1185">Reference proteome</keyword>
<feature type="compositionally biased region" description="Basic and acidic residues" evidence="2">
    <location>
        <begin position="967"/>
        <end position="984"/>
    </location>
</feature>
<feature type="coiled-coil region" evidence="1">
    <location>
        <begin position="397"/>
        <end position="460"/>
    </location>
</feature>
<gene>
    <name evidence="3" type="ORF">TUBRATIS_009030</name>
</gene>
<reference evidence="3 4" key="1">
    <citation type="submission" date="2018-10" db="EMBL/GenBank/DDBJ databases">
        <title>Draft genome sequence of the microsporidian Tubulinosema ratisbonensis.</title>
        <authorList>
            <person name="Polonais V."/>
            <person name="Peyretaillade E."/>
            <person name="Niehus S."/>
            <person name="Wawrzyniak I."/>
            <person name="Franchet A."/>
            <person name="Gaspin C."/>
            <person name="Reichstadt M."/>
            <person name="Belser C."/>
            <person name="Labadie K."/>
            <person name="Delbac F."/>
            <person name="Ferrandon D."/>
        </authorList>
    </citation>
    <scope>NUCLEOTIDE SEQUENCE [LARGE SCALE GENOMIC DNA]</scope>
    <source>
        <strain evidence="3 4">Franzen</strain>
    </source>
</reference>
<evidence type="ECO:0000256" key="2">
    <source>
        <dbReference type="SAM" id="MobiDB-lite"/>
    </source>
</evidence>
<feature type="compositionally biased region" description="Low complexity" evidence="2">
    <location>
        <begin position="502"/>
        <end position="514"/>
    </location>
</feature>
<feature type="region of interest" description="Disordered" evidence="2">
    <location>
        <begin position="897"/>
        <end position="921"/>
    </location>
</feature>
<evidence type="ECO:0000313" key="4">
    <source>
        <dbReference type="Proteomes" id="UP000282876"/>
    </source>
</evidence>
<name>A0A437AN01_9MICR</name>
<feature type="region of interest" description="Disordered" evidence="2">
    <location>
        <begin position="947"/>
        <end position="994"/>
    </location>
</feature>
<protein>
    <submittedName>
        <fullName evidence="3">Polar tube 3 (PTP3) protein</fullName>
    </submittedName>
</protein>
<sequence length="1207" mass="131404">MNLTIQLTHLIFYGVGNYCKGHLGNLNEMHNPIKELPGPRSLHSSNINKFGKNSHHGSNGNLRAGLLGGNYSAFGRADSSLHGDKRNGVFGPTGNMGDALMREHVLAHLSDSAVKGNIYAQDALDDIEHNQEKAAMKESIGALGRLDAEGRGHHHGGRRRGVGEMMNDELMSLAGRKRRLHHHGMYRHGIPHGFRGIDEGSLHGIPLEPEGLYNEESLANAVAAQEEDPKITSATNRLAALENKGIEELVNDEIKNKNAEIEGAIAAQDAFNLGASEHGAEKIGEREAYAHKAGENAAEAALKNGSSIPEAMREGSRLKAMAHEELAGEGFKKDPMLAGRQAAAMALEAGATPEQAQREGINAAIKAGMDPKQLFAEGHEEGAFDLGTKPDYFKPYNEAEEKKRLEELAQHSEANEEEAAALNLGATPVEAKAVGLQAAKRAAQRKANKEAAEIAGKEAEHQALAHGATPLEARNIGEAAAADYFNALNPDKPLQHAHEKALAQQAANEDAAAEAAAEEIVNSVEAGVPSHKVLENADSAGREAAADNAGEGAAQEALAHGATHEEADAMGHVAASDAMASGAGAQLHPDLHEAIKEEAEEAEKKDFEKEMAEEDPQKEEKAHEEMANEIKAADTQQAFGVIGTIPDDAKVVNLTKSFITLPLKTFSTEKPKNKAEVAAKNEQAALAEKLRNKITADYIPSPLNVIKGEDGYLNIPESAKKIELESATIYFPENAKEEMKNAGKDVFKLVHRYNLGERADRPYGEGYYAADASGYEMDLPSPINQSPKKVISSKDNVLDISAASGINVLSSKLHMIPWKEYAKKMRANLNVNGIMKQETGFEKEQKELENQLETLANTKKELITNPSGSQFVKLTPPLGVSEQISVEDLLKAEKKFPSKFSESGQDGISMLQGGEEKEKTSSLNIAHSVKSDMNTLESMFQKKISEAAKTSPETAEITSTKNAFNEKATEAKQQEIGEEKHEEALEVSNKTASAEEDKKCNFSDEVVKNLNDILKENSEKFSKTLGIPEATFNSNISKIPKAVNNVIFRYQCEHESEKYQEEYRKAYKDLQTIFDKNSEAMLKILGNVMLAAKERAKPARIISTRIVRKPMTRKVPVYPKVKVNSKTGKIIKPDVVSHTTIRNLKPILVEKKVLTPVKEVVIRKGPVLTEKNPPKIYAVKEHIVMDQNGNIIKKSTQRDLPANPKNN</sequence>
<comment type="caution">
    <text evidence="3">The sequence shown here is derived from an EMBL/GenBank/DDBJ whole genome shotgun (WGS) entry which is preliminary data.</text>
</comment>
<dbReference type="STRING" id="291195.A0A437AN01"/>
<evidence type="ECO:0000256" key="1">
    <source>
        <dbReference type="SAM" id="Coils"/>
    </source>
</evidence>
<dbReference type="VEuPathDB" id="MicrosporidiaDB:TUBRATIS_009030"/>
<feature type="compositionally biased region" description="Polar residues" evidence="2">
    <location>
        <begin position="951"/>
        <end position="963"/>
    </location>
</feature>
<feature type="compositionally biased region" description="Low complexity" evidence="2">
    <location>
        <begin position="546"/>
        <end position="557"/>
    </location>
</feature>
<feature type="region of interest" description="Disordered" evidence="2">
    <location>
        <begin position="495"/>
        <end position="514"/>
    </location>
</feature>
<dbReference type="AlphaFoldDB" id="A0A437AN01"/>
<proteinExistence type="predicted"/>
<organism evidence="3 4">
    <name type="scientific">Tubulinosema ratisbonensis</name>
    <dbReference type="NCBI Taxonomy" id="291195"/>
    <lineage>
        <taxon>Eukaryota</taxon>
        <taxon>Fungi</taxon>
        <taxon>Fungi incertae sedis</taxon>
        <taxon>Microsporidia</taxon>
        <taxon>Tubulinosematoidea</taxon>
        <taxon>Tubulinosematidae</taxon>
        <taxon>Tubulinosema</taxon>
    </lineage>
</organism>